<gene>
    <name evidence="2" type="ORF">SDC9_112099</name>
</gene>
<evidence type="ECO:0000256" key="1">
    <source>
        <dbReference type="SAM" id="MobiDB-lite"/>
    </source>
</evidence>
<comment type="caution">
    <text evidence="2">The sequence shown here is derived from an EMBL/GenBank/DDBJ whole genome shotgun (WGS) entry which is preliminary data.</text>
</comment>
<name>A0A645BJ33_9ZZZZ</name>
<protein>
    <submittedName>
        <fullName evidence="2">Uncharacterized protein</fullName>
    </submittedName>
</protein>
<reference evidence="2" key="1">
    <citation type="submission" date="2019-08" db="EMBL/GenBank/DDBJ databases">
        <authorList>
            <person name="Kucharzyk K."/>
            <person name="Murdoch R.W."/>
            <person name="Higgins S."/>
            <person name="Loffler F."/>
        </authorList>
    </citation>
    <scope>NUCLEOTIDE SEQUENCE</scope>
</reference>
<evidence type="ECO:0000313" key="2">
    <source>
        <dbReference type="EMBL" id="MPM65206.1"/>
    </source>
</evidence>
<accession>A0A645BJ33</accession>
<organism evidence="2">
    <name type="scientific">bioreactor metagenome</name>
    <dbReference type="NCBI Taxonomy" id="1076179"/>
    <lineage>
        <taxon>unclassified sequences</taxon>
        <taxon>metagenomes</taxon>
        <taxon>ecological metagenomes</taxon>
    </lineage>
</organism>
<feature type="region of interest" description="Disordered" evidence="1">
    <location>
        <begin position="131"/>
        <end position="162"/>
    </location>
</feature>
<dbReference type="AlphaFoldDB" id="A0A645BJ33"/>
<sequence>MGAEACSFALRGRAALASYALGSAPDARAYFLFCGKKKVAKEKATPGYAVGCADSPALLEGPGGCATRPCGPQTVLADFPRPFSVARRSTWGPQKASLLNGQGLNHSHLSSDRFSGPLGRCRATQALADKGRALSEGQSPELRSPRQRRVAQGTRAAGADLGSPSSLATFFLAKQEESTPAGQRRNPAQISANSFSVTTDSCFCSK</sequence>
<dbReference type="EMBL" id="VSSQ01020392">
    <property type="protein sequence ID" value="MPM65206.1"/>
    <property type="molecule type" value="Genomic_DNA"/>
</dbReference>
<proteinExistence type="predicted"/>